<evidence type="ECO:0000259" key="16">
    <source>
        <dbReference type="SMART" id="SM00904"/>
    </source>
</evidence>
<evidence type="ECO:0000256" key="4">
    <source>
        <dbReference type="ARBA" id="ARBA00022630"/>
    </source>
</evidence>
<evidence type="ECO:0000256" key="9">
    <source>
        <dbReference type="ARBA" id="ARBA00022777"/>
    </source>
</evidence>
<evidence type="ECO:0000256" key="5">
    <source>
        <dbReference type="ARBA" id="ARBA00022643"/>
    </source>
</evidence>
<dbReference type="EC" id="2.7.7.2" evidence="15"/>
<evidence type="ECO:0000313" key="17">
    <source>
        <dbReference type="EMBL" id="MFJ5447113.1"/>
    </source>
</evidence>
<dbReference type="SMART" id="SM00904">
    <property type="entry name" value="Flavokinase"/>
    <property type="match status" value="1"/>
</dbReference>
<dbReference type="EC" id="2.7.1.26" evidence="15"/>
<dbReference type="EMBL" id="JBIWXY010000003">
    <property type="protein sequence ID" value="MFJ5447113.1"/>
    <property type="molecule type" value="Genomic_DNA"/>
</dbReference>
<keyword evidence="9 15" id="KW-0418">Kinase</keyword>
<accession>A0ABW8GNW4</accession>
<dbReference type="GO" id="GO:0008531">
    <property type="term" value="F:riboflavin kinase activity"/>
    <property type="evidence" value="ECO:0007669"/>
    <property type="project" value="UniProtKB-EC"/>
</dbReference>
<sequence length="308" mass="34480">MQIFRHFHQAAHHPLAVAIGNFDGVHLGHQALLQRLNEVAAAQGLKSAVMTFEPHPREFFAPDQAPARLTSLREKLELFAEAGVEYVYVCHFNRRFAAITVEAFMQDILRNALDARAVLVGEDFRFGAGRQGSMQDFVRAGFNLQSQPQVNLDGKRVSSTAMREALAQGQLVEAARLLGRPYSISGKVVHGDKLARELGYPTANIHMLHDRPPLFGIYAVKLEGLAEGNGADLPGVASLGVRPTVKQNGKPTLEVHLFDFNGDIYGRHVRVKFMHKIRDEMKFDSLDTLKYWIAKDAEMARDYFRSYP</sequence>
<evidence type="ECO:0000256" key="2">
    <source>
        <dbReference type="ARBA" id="ARBA00004726"/>
    </source>
</evidence>
<feature type="domain" description="Riboflavin kinase" evidence="16">
    <location>
        <begin position="177"/>
        <end position="305"/>
    </location>
</feature>
<dbReference type="NCBIfam" id="NF004159">
    <property type="entry name" value="PRK05627.1-2"/>
    <property type="match status" value="1"/>
</dbReference>
<proteinExistence type="inferred from homology"/>
<evidence type="ECO:0000256" key="12">
    <source>
        <dbReference type="ARBA" id="ARBA00023268"/>
    </source>
</evidence>
<keyword evidence="5 15" id="KW-0288">FMN</keyword>
<dbReference type="InterPro" id="IPR015865">
    <property type="entry name" value="Riboflavin_kinase_bac/euk"/>
</dbReference>
<dbReference type="Gene3D" id="3.40.50.620">
    <property type="entry name" value="HUPs"/>
    <property type="match status" value="1"/>
</dbReference>
<dbReference type="NCBIfam" id="NF004162">
    <property type="entry name" value="PRK05627.1-5"/>
    <property type="match status" value="1"/>
</dbReference>
<evidence type="ECO:0000256" key="13">
    <source>
        <dbReference type="ARBA" id="ARBA00047880"/>
    </source>
</evidence>
<dbReference type="Pfam" id="PF01687">
    <property type="entry name" value="Flavokinase"/>
    <property type="match status" value="1"/>
</dbReference>
<dbReference type="PANTHER" id="PTHR22749:SF6">
    <property type="entry name" value="RIBOFLAVIN KINASE"/>
    <property type="match status" value="1"/>
</dbReference>
<dbReference type="InterPro" id="IPR002606">
    <property type="entry name" value="Riboflavin_kinase_bac"/>
</dbReference>
<keyword evidence="10 15" id="KW-0274">FAD</keyword>
<name>A0ABW8GNW4_9PROT</name>
<evidence type="ECO:0000256" key="7">
    <source>
        <dbReference type="ARBA" id="ARBA00022695"/>
    </source>
</evidence>
<keyword evidence="12" id="KW-0511">Multifunctional enzyme</keyword>
<dbReference type="NCBIfam" id="TIGR00083">
    <property type="entry name" value="ribF"/>
    <property type="match status" value="1"/>
</dbReference>
<dbReference type="Gene3D" id="2.40.30.30">
    <property type="entry name" value="Riboflavin kinase-like"/>
    <property type="match status" value="1"/>
</dbReference>
<comment type="function">
    <text evidence="1">Catalyzes the phosphorylation of riboflavin to FMN followed by the adenylation of FMN to FAD.</text>
</comment>
<evidence type="ECO:0000313" key="18">
    <source>
        <dbReference type="Proteomes" id="UP001617669"/>
    </source>
</evidence>
<dbReference type="Proteomes" id="UP001617669">
    <property type="component" value="Unassembled WGS sequence"/>
</dbReference>
<comment type="similarity">
    <text evidence="15">Belongs to the ribF family.</text>
</comment>
<dbReference type="GO" id="GO:0003919">
    <property type="term" value="F:FMN adenylyltransferase activity"/>
    <property type="evidence" value="ECO:0007669"/>
    <property type="project" value="UniProtKB-EC"/>
</dbReference>
<dbReference type="InterPro" id="IPR014729">
    <property type="entry name" value="Rossmann-like_a/b/a_fold"/>
</dbReference>
<keyword evidence="11 15" id="KW-0067">ATP-binding</keyword>
<keyword evidence="6 15" id="KW-0808">Transferase</keyword>
<dbReference type="InterPro" id="IPR023465">
    <property type="entry name" value="Riboflavin_kinase_dom_sf"/>
</dbReference>
<comment type="pathway">
    <text evidence="3 15">Cofactor biosynthesis; FMN biosynthesis; FMN from riboflavin (ATP route): step 1/1.</text>
</comment>
<reference evidence="17 18" key="1">
    <citation type="submission" date="2024-11" db="EMBL/GenBank/DDBJ databases">
        <authorList>
            <person name="Kaparullina E.N."/>
            <person name="Delegan Y.A."/>
            <person name="Doronina N.V."/>
        </authorList>
    </citation>
    <scope>NUCLEOTIDE SEQUENCE [LARGE SCALE GENOMIC DNA]</scope>
    <source>
        <strain evidence="17 18">7sh_L</strain>
    </source>
</reference>
<comment type="catalytic activity">
    <reaction evidence="14 15">
        <text>FMN + ATP + H(+) = FAD + diphosphate</text>
        <dbReference type="Rhea" id="RHEA:17237"/>
        <dbReference type="ChEBI" id="CHEBI:15378"/>
        <dbReference type="ChEBI" id="CHEBI:30616"/>
        <dbReference type="ChEBI" id="CHEBI:33019"/>
        <dbReference type="ChEBI" id="CHEBI:57692"/>
        <dbReference type="ChEBI" id="CHEBI:58210"/>
        <dbReference type="EC" id="2.7.7.2"/>
    </reaction>
</comment>
<dbReference type="Pfam" id="PF06574">
    <property type="entry name" value="FAD_syn"/>
    <property type="match status" value="1"/>
</dbReference>
<evidence type="ECO:0000256" key="3">
    <source>
        <dbReference type="ARBA" id="ARBA00005201"/>
    </source>
</evidence>
<protein>
    <recommendedName>
        <fullName evidence="15">Riboflavin biosynthesis protein</fullName>
    </recommendedName>
    <domain>
        <recommendedName>
            <fullName evidence="15">Riboflavin kinase</fullName>
            <ecNumber evidence="15">2.7.1.26</ecNumber>
        </recommendedName>
        <alternativeName>
            <fullName evidence="15">Flavokinase</fullName>
        </alternativeName>
    </domain>
    <domain>
        <recommendedName>
            <fullName evidence="15">FMN adenylyltransferase</fullName>
            <ecNumber evidence="15">2.7.7.2</ecNumber>
        </recommendedName>
        <alternativeName>
            <fullName evidence="15">FAD pyrophosphorylase</fullName>
        </alternativeName>
        <alternativeName>
            <fullName evidence="15">FAD synthase</fullName>
        </alternativeName>
    </domain>
</protein>
<evidence type="ECO:0000256" key="15">
    <source>
        <dbReference type="PIRNR" id="PIRNR004491"/>
    </source>
</evidence>
<dbReference type="PANTHER" id="PTHR22749">
    <property type="entry name" value="RIBOFLAVIN KINASE/FMN ADENYLYLTRANSFERASE"/>
    <property type="match status" value="1"/>
</dbReference>
<dbReference type="PIRSF" id="PIRSF004491">
    <property type="entry name" value="FAD_Synth"/>
    <property type="match status" value="1"/>
</dbReference>
<dbReference type="NCBIfam" id="NF004160">
    <property type="entry name" value="PRK05627.1-3"/>
    <property type="match status" value="1"/>
</dbReference>
<keyword evidence="8 15" id="KW-0547">Nucleotide-binding</keyword>
<comment type="caution">
    <text evidence="17">The sequence shown here is derived from an EMBL/GenBank/DDBJ whole genome shotgun (WGS) entry which is preliminary data.</text>
</comment>
<evidence type="ECO:0000256" key="11">
    <source>
        <dbReference type="ARBA" id="ARBA00022840"/>
    </source>
</evidence>
<dbReference type="InterPro" id="IPR015864">
    <property type="entry name" value="FAD_synthase"/>
</dbReference>
<evidence type="ECO:0000256" key="8">
    <source>
        <dbReference type="ARBA" id="ARBA00022741"/>
    </source>
</evidence>
<organism evidence="17 18">
    <name type="scientific">Methylobacillus methanolivorans</name>
    <dbReference type="NCBI Taxonomy" id="1848927"/>
    <lineage>
        <taxon>Bacteria</taxon>
        <taxon>Pseudomonadati</taxon>
        <taxon>Pseudomonadota</taxon>
        <taxon>Betaproteobacteria</taxon>
        <taxon>Nitrosomonadales</taxon>
        <taxon>Methylophilaceae</taxon>
        <taxon>Methylobacillus</taxon>
    </lineage>
</organism>
<dbReference type="InterPro" id="IPR023468">
    <property type="entry name" value="Riboflavin_kinase"/>
</dbReference>
<comment type="pathway">
    <text evidence="2 15">Cofactor biosynthesis; FAD biosynthesis; FAD from FMN: step 1/1.</text>
</comment>
<keyword evidence="7 15" id="KW-0548">Nucleotidyltransferase</keyword>
<dbReference type="SUPFAM" id="SSF52374">
    <property type="entry name" value="Nucleotidylyl transferase"/>
    <property type="match status" value="1"/>
</dbReference>
<evidence type="ECO:0000256" key="10">
    <source>
        <dbReference type="ARBA" id="ARBA00022827"/>
    </source>
</evidence>
<keyword evidence="4 15" id="KW-0285">Flavoprotein</keyword>
<evidence type="ECO:0000256" key="1">
    <source>
        <dbReference type="ARBA" id="ARBA00002121"/>
    </source>
</evidence>
<evidence type="ECO:0000256" key="6">
    <source>
        <dbReference type="ARBA" id="ARBA00022679"/>
    </source>
</evidence>
<dbReference type="CDD" id="cd02064">
    <property type="entry name" value="FAD_synthetase_N"/>
    <property type="match status" value="1"/>
</dbReference>
<dbReference type="SUPFAM" id="SSF82114">
    <property type="entry name" value="Riboflavin kinase-like"/>
    <property type="match status" value="1"/>
</dbReference>
<evidence type="ECO:0000256" key="14">
    <source>
        <dbReference type="ARBA" id="ARBA00049494"/>
    </source>
</evidence>
<gene>
    <name evidence="17" type="ORF">ACIKP9_12800</name>
</gene>
<comment type="catalytic activity">
    <reaction evidence="13 15">
        <text>riboflavin + ATP = FMN + ADP + H(+)</text>
        <dbReference type="Rhea" id="RHEA:14357"/>
        <dbReference type="ChEBI" id="CHEBI:15378"/>
        <dbReference type="ChEBI" id="CHEBI:30616"/>
        <dbReference type="ChEBI" id="CHEBI:57986"/>
        <dbReference type="ChEBI" id="CHEBI:58210"/>
        <dbReference type="ChEBI" id="CHEBI:456216"/>
        <dbReference type="EC" id="2.7.1.26"/>
    </reaction>
</comment>
<dbReference type="NCBIfam" id="NF004163">
    <property type="entry name" value="PRK05627.1-6"/>
    <property type="match status" value="1"/>
</dbReference>
<keyword evidence="18" id="KW-1185">Reference proteome</keyword>
<dbReference type="RefSeq" id="WP_400883620.1">
    <property type="nucleotide sequence ID" value="NZ_JBIWXY010000003.1"/>
</dbReference>